<dbReference type="InterPro" id="IPR050155">
    <property type="entry name" value="HAD-like_hydrolase_sf"/>
</dbReference>
<protein>
    <submittedName>
        <fullName evidence="1">Haloacid dehalogenase-like hydrolase</fullName>
    </submittedName>
</protein>
<dbReference type="InterPro" id="IPR041492">
    <property type="entry name" value="HAD_2"/>
</dbReference>
<dbReference type="Gene3D" id="3.40.50.1000">
    <property type="entry name" value="HAD superfamily/HAD-like"/>
    <property type="match status" value="1"/>
</dbReference>
<dbReference type="SFLD" id="SFLDS00003">
    <property type="entry name" value="Haloacid_Dehalogenase"/>
    <property type="match status" value="1"/>
</dbReference>
<dbReference type="PANTHER" id="PTHR43434:SF25">
    <property type="entry name" value="PHOSPHOGLYCOLATE PHOSPHATASE"/>
    <property type="match status" value="1"/>
</dbReference>
<evidence type="ECO:0000313" key="1">
    <source>
        <dbReference type="EMBL" id="KRL68486.1"/>
    </source>
</evidence>
<name>A0A0R1SG00_9LACO</name>
<sequence>MWDFDGTIANSYPGMVIAVQQSLKENFQLEFSKDTIYHDIKKTSIRNYVTELFRDKVHSEDELKKNVDIFYHDYKFLEKNNQDKTNLLPHAKSTFAELKQAGFQQFLVTHRDESIYQLAKTLEIEDYFTEIVSVEKDFRRKPDSHMLDYLIEKYHLDKSNLWVIGDRQIDIDFGRSVSAKTILLTDQNVDLGQDKTITDLNQVLSVIK</sequence>
<dbReference type="Gene3D" id="1.10.150.240">
    <property type="entry name" value="Putative phosphatase, domain 2"/>
    <property type="match status" value="1"/>
</dbReference>
<keyword evidence="1" id="KW-0378">Hydrolase</keyword>
<organism evidence="1 2">
    <name type="scientific">Companilactobacillus versmoldensis DSM 14857 = KCTC 3814</name>
    <dbReference type="NCBI Taxonomy" id="1423815"/>
    <lineage>
        <taxon>Bacteria</taxon>
        <taxon>Bacillati</taxon>
        <taxon>Bacillota</taxon>
        <taxon>Bacilli</taxon>
        <taxon>Lactobacillales</taxon>
        <taxon>Lactobacillaceae</taxon>
        <taxon>Companilactobacillus</taxon>
    </lineage>
</organism>
<dbReference type="SUPFAM" id="SSF56784">
    <property type="entry name" value="HAD-like"/>
    <property type="match status" value="1"/>
</dbReference>
<dbReference type="NCBIfam" id="TIGR01549">
    <property type="entry name" value="HAD-SF-IA-v1"/>
    <property type="match status" value="1"/>
</dbReference>
<proteinExistence type="predicted"/>
<dbReference type="eggNOG" id="COG0546">
    <property type="taxonomic scope" value="Bacteria"/>
</dbReference>
<reference evidence="1 2" key="1">
    <citation type="journal article" date="2015" name="Genome Announc.">
        <title>Expanding the biotechnology potential of lactobacilli through comparative genomics of 213 strains and associated genera.</title>
        <authorList>
            <person name="Sun Z."/>
            <person name="Harris H.M."/>
            <person name="McCann A."/>
            <person name="Guo C."/>
            <person name="Argimon S."/>
            <person name="Zhang W."/>
            <person name="Yang X."/>
            <person name="Jeffery I.B."/>
            <person name="Cooney J.C."/>
            <person name="Kagawa T.F."/>
            <person name="Liu W."/>
            <person name="Song Y."/>
            <person name="Salvetti E."/>
            <person name="Wrobel A."/>
            <person name="Rasinkangas P."/>
            <person name="Parkhill J."/>
            <person name="Rea M.C."/>
            <person name="O'Sullivan O."/>
            <person name="Ritari J."/>
            <person name="Douillard F.P."/>
            <person name="Paul Ross R."/>
            <person name="Yang R."/>
            <person name="Briner A.E."/>
            <person name="Felis G.E."/>
            <person name="de Vos W.M."/>
            <person name="Barrangou R."/>
            <person name="Klaenhammer T.R."/>
            <person name="Caufield P.W."/>
            <person name="Cui Y."/>
            <person name="Zhang H."/>
            <person name="O'Toole P.W."/>
        </authorList>
    </citation>
    <scope>NUCLEOTIDE SEQUENCE [LARGE SCALE GENOMIC DNA]</scope>
    <source>
        <strain evidence="1 2">DSM 14857</strain>
    </source>
</reference>
<evidence type="ECO:0000313" key="2">
    <source>
        <dbReference type="Proteomes" id="UP000051647"/>
    </source>
</evidence>
<dbReference type="GO" id="GO:0005829">
    <property type="term" value="C:cytosol"/>
    <property type="evidence" value="ECO:0007669"/>
    <property type="project" value="TreeGrafter"/>
</dbReference>
<dbReference type="Pfam" id="PF13419">
    <property type="entry name" value="HAD_2"/>
    <property type="match status" value="1"/>
</dbReference>
<gene>
    <name evidence="1" type="ORF">FC27_GL000185</name>
</gene>
<keyword evidence="2" id="KW-1185">Reference proteome</keyword>
<dbReference type="PATRIC" id="fig|1423815.3.peg.187"/>
<dbReference type="SFLD" id="SFLDG01129">
    <property type="entry name" value="C1.5:_HAD__Beta-PGM__Phosphata"/>
    <property type="match status" value="1"/>
</dbReference>
<dbReference type="Proteomes" id="UP000051647">
    <property type="component" value="Unassembled WGS sequence"/>
</dbReference>
<dbReference type="GO" id="GO:0006281">
    <property type="term" value="P:DNA repair"/>
    <property type="evidence" value="ECO:0007669"/>
    <property type="project" value="TreeGrafter"/>
</dbReference>
<dbReference type="InterPro" id="IPR006439">
    <property type="entry name" value="HAD-SF_hydro_IA"/>
</dbReference>
<dbReference type="InterPro" id="IPR023198">
    <property type="entry name" value="PGP-like_dom2"/>
</dbReference>
<dbReference type="InterPro" id="IPR023214">
    <property type="entry name" value="HAD_sf"/>
</dbReference>
<comment type="caution">
    <text evidence="1">The sequence shown here is derived from an EMBL/GenBank/DDBJ whole genome shotgun (WGS) entry which is preliminary data.</text>
</comment>
<dbReference type="AlphaFoldDB" id="A0A0R1SG00"/>
<dbReference type="PANTHER" id="PTHR43434">
    <property type="entry name" value="PHOSPHOGLYCOLATE PHOSPHATASE"/>
    <property type="match status" value="1"/>
</dbReference>
<dbReference type="STRING" id="1423815.FC27_GL000185"/>
<dbReference type="EMBL" id="AZFA01000001">
    <property type="protein sequence ID" value="KRL68486.1"/>
    <property type="molecule type" value="Genomic_DNA"/>
</dbReference>
<dbReference type="InterPro" id="IPR036412">
    <property type="entry name" value="HAD-like_sf"/>
</dbReference>
<dbReference type="GO" id="GO:0008967">
    <property type="term" value="F:phosphoglycolate phosphatase activity"/>
    <property type="evidence" value="ECO:0007669"/>
    <property type="project" value="TreeGrafter"/>
</dbReference>
<accession>A0A0R1SG00</accession>